<name>A0AAV7C6W4_ENGPU</name>
<keyword evidence="2" id="KW-1185">Reference proteome</keyword>
<reference evidence="1" key="1">
    <citation type="thesis" date="2020" institute="ProQuest LLC" country="789 East Eisenhower Parkway, Ann Arbor, MI, USA">
        <title>Comparative Genomics and Chromosome Evolution.</title>
        <authorList>
            <person name="Mudd A.B."/>
        </authorList>
    </citation>
    <scope>NUCLEOTIDE SEQUENCE</scope>
    <source>
        <strain evidence="1">237g6f4</strain>
        <tissue evidence="1">Blood</tissue>
    </source>
</reference>
<organism evidence="1 2">
    <name type="scientific">Engystomops pustulosus</name>
    <name type="common">Tungara frog</name>
    <name type="synonym">Physalaemus pustulosus</name>
    <dbReference type="NCBI Taxonomy" id="76066"/>
    <lineage>
        <taxon>Eukaryota</taxon>
        <taxon>Metazoa</taxon>
        <taxon>Chordata</taxon>
        <taxon>Craniata</taxon>
        <taxon>Vertebrata</taxon>
        <taxon>Euteleostomi</taxon>
        <taxon>Amphibia</taxon>
        <taxon>Batrachia</taxon>
        <taxon>Anura</taxon>
        <taxon>Neobatrachia</taxon>
        <taxon>Hyloidea</taxon>
        <taxon>Leptodactylidae</taxon>
        <taxon>Leiuperinae</taxon>
        <taxon>Engystomops</taxon>
    </lineage>
</organism>
<dbReference type="Proteomes" id="UP000824782">
    <property type="component" value="Unassembled WGS sequence"/>
</dbReference>
<dbReference type="EMBL" id="WNYA01000003">
    <property type="protein sequence ID" value="KAG8580148.1"/>
    <property type="molecule type" value="Genomic_DNA"/>
</dbReference>
<comment type="caution">
    <text evidence="1">The sequence shown here is derived from an EMBL/GenBank/DDBJ whole genome shotgun (WGS) entry which is preliminary data.</text>
</comment>
<protein>
    <submittedName>
        <fullName evidence="1">Uncharacterized protein</fullName>
    </submittedName>
</protein>
<accession>A0AAV7C6W4</accession>
<evidence type="ECO:0000313" key="2">
    <source>
        <dbReference type="Proteomes" id="UP000824782"/>
    </source>
</evidence>
<gene>
    <name evidence="1" type="ORF">GDO81_007164</name>
</gene>
<dbReference type="AlphaFoldDB" id="A0AAV7C6W4"/>
<sequence>MLKCTFFNTETSASLHKLTDHGRRLCHTTKSLYNFLYKGLKPLHGGYGLEGFLRCSKLFKQTNLISQVTTSSPSYEWMGR</sequence>
<evidence type="ECO:0000313" key="1">
    <source>
        <dbReference type="EMBL" id="KAG8580148.1"/>
    </source>
</evidence>
<proteinExistence type="predicted"/>